<protein>
    <submittedName>
        <fullName evidence="2">Uncharacterized protein</fullName>
    </submittedName>
</protein>
<accession>A7SUN4</accession>
<evidence type="ECO:0000256" key="1">
    <source>
        <dbReference type="SAM" id="SignalP"/>
    </source>
</evidence>
<dbReference type="AlphaFoldDB" id="A7SUN4"/>
<sequence>MAFKSKALKQAWNLMYVPFCYVALALAKACVCNTVQYNGKFGCPKCYQPGCTVKTGSKGGGHAHAFLFQRGDPTGPMRTKEQNLLEAREALRSGKPVQGTKGPSWLAGLQHFDIKRGTSIDYMHCVLQGITKSLLNLWFSSSYKSEAFNICDRVKMADARLSQIRPPNDITRYPRKIENERQYWKASELGSFLQHPPELGSFLQHPPGFLPEENYKHFVLFSEAIFILLCENIAHAQINHAEKLLQHFCLMFSSLYPASKETINIHSLVNICDDVRDLGPLWTHSCFPFENYNGNLSFFTEPRA</sequence>
<keyword evidence="1" id="KW-0732">Signal</keyword>
<dbReference type="Proteomes" id="UP000001593">
    <property type="component" value="Unassembled WGS sequence"/>
</dbReference>
<dbReference type="eggNOG" id="ENOG502QSGD">
    <property type="taxonomic scope" value="Eukaryota"/>
</dbReference>
<gene>
    <name evidence="2" type="ORF">NEMVEDRAFT_v1g217750</name>
</gene>
<proteinExistence type="predicted"/>
<dbReference type="HOGENOM" id="CLU_916161_0_0_1"/>
<name>A7SUN4_NEMVE</name>
<dbReference type="EMBL" id="DS469817">
    <property type="protein sequence ID" value="EDO32574.1"/>
    <property type="molecule type" value="Genomic_DNA"/>
</dbReference>
<evidence type="ECO:0000313" key="3">
    <source>
        <dbReference type="Proteomes" id="UP000001593"/>
    </source>
</evidence>
<feature type="signal peptide" evidence="1">
    <location>
        <begin position="1"/>
        <end position="27"/>
    </location>
</feature>
<reference evidence="2 3" key="1">
    <citation type="journal article" date="2007" name="Science">
        <title>Sea anemone genome reveals ancestral eumetazoan gene repertoire and genomic organization.</title>
        <authorList>
            <person name="Putnam N.H."/>
            <person name="Srivastava M."/>
            <person name="Hellsten U."/>
            <person name="Dirks B."/>
            <person name="Chapman J."/>
            <person name="Salamov A."/>
            <person name="Terry A."/>
            <person name="Shapiro H."/>
            <person name="Lindquist E."/>
            <person name="Kapitonov V.V."/>
            <person name="Jurka J."/>
            <person name="Genikhovich G."/>
            <person name="Grigoriev I.V."/>
            <person name="Lucas S.M."/>
            <person name="Steele R.E."/>
            <person name="Finnerty J.R."/>
            <person name="Technau U."/>
            <person name="Martindale M.Q."/>
            <person name="Rokhsar D.S."/>
        </authorList>
    </citation>
    <scope>NUCLEOTIDE SEQUENCE [LARGE SCALE GENOMIC DNA]</scope>
    <source>
        <strain evidence="3">CH2 X CH6</strain>
    </source>
</reference>
<organism evidence="2 3">
    <name type="scientific">Nematostella vectensis</name>
    <name type="common">Starlet sea anemone</name>
    <dbReference type="NCBI Taxonomy" id="45351"/>
    <lineage>
        <taxon>Eukaryota</taxon>
        <taxon>Metazoa</taxon>
        <taxon>Cnidaria</taxon>
        <taxon>Anthozoa</taxon>
        <taxon>Hexacorallia</taxon>
        <taxon>Actiniaria</taxon>
        <taxon>Edwardsiidae</taxon>
        <taxon>Nematostella</taxon>
    </lineage>
</organism>
<dbReference type="InParanoid" id="A7SUN4"/>
<dbReference type="KEGG" id="nve:5503678"/>
<dbReference type="PANTHER" id="PTHR46579:SF1">
    <property type="entry name" value="F5_8 TYPE C DOMAIN-CONTAINING PROTEIN"/>
    <property type="match status" value="1"/>
</dbReference>
<dbReference type="PhylomeDB" id="A7SUN4"/>
<keyword evidence="3" id="KW-1185">Reference proteome</keyword>
<dbReference type="OMA" id="KETINIH"/>
<dbReference type="PANTHER" id="PTHR46579">
    <property type="entry name" value="F5/8 TYPE C DOMAIN-CONTAINING PROTEIN-RELATED"/>
    <property type="match status" value="1"/>
</dbReference>
<feature type="chain" id="PRO_5002715502" evidence="1">
    <location>
        <begin position="28"/>
        <end position="304"/>
    </location>
</feature>
<evidence type="ECO:0000313" key="2">
    <source>
        <dbReference type="EMBL" id="EDO32574.1"/>
    </source>
</evidence>